<dbReference type="Gene3D" id="3.40.640.10">
    <property type="entry name" value="Type I PLP-dependent aspartate aminotransferase-like (Major domain)"/>
    <property type="match status" value="1"/>
</dbReference>
<dbReference type="InterPro" id="IPR015424">
    <property type="entry name" value="PyrdxlP-dep_Trfase"/>
</dbReference>
<dbReference type="InterPro" id="IPR011004">
    <property type="entry name" value="Trimer_LpxA-like_sf"/>
</dbReference>
<dbReference type="Proteomes" id="UP001234178">
    <property type="component" value="Unassembled WGS sequence"/>
</dbReference>
<dbReference type="Gene3D" id="3.90.1150.10">
    <property type="entry name" value="Aspartate Aminotransferase, domain 1"/>
    <property type="match status" value="1"/>
</dbReference>
<dbReference type="InterPro" id="IPR000653">
    <property type="entry name" value="DegT/StrS_aminotransferase"/>
</dbReference>
<dbReference type="SUPFAM" id="SSF51161">
    <property type="entry name" value="Trimeric LpxA-like enzymes"/>
    <property type="match status" value="1"/>
</dbReference>
<dbReference type="Gene3D" id="2.160.10.10">
    <property type="entry name" value="Hexapeptide repeat proteins"/>
    <property type="match status" value="1"/>
</dbReference>
<dbReference type="PANTHER" id="PTHR30244:SF34">
    <property type="entry name" value="DTDP-4-AMINO-4,6-DIDEOXYGALACTOSE TRANSAMINASE"/>
    <property type="match status" value="1"/>
</dbReference>
<keyword evidence="2" id="KW-1185">Reference proteome</keyword>
<organism evidence="1 2">
    <name type="scientific">Daphnia magna</name>
    <dbReference type="NCBI Taxonomy" id="35525"/>
    <lineage>
        <taxon>Eukaryota</taxon>
        <taxon>Metazoa</taxon>
        <taxon>Ecdysozoa</taxon>
        <taxon>Arthropoda</taxon>
        <taxon>Crustacea</taxon>
        <taxon>Branchiopoda</taxon>
        <taxon>Diplostraca</taxon>
        <taxon>Cladocera</taxon>
        <taxon>Anomopoda</taxon>
        <taxon>Daphniidae</taxon>
        <taxon>Daphnia</taxon>
    </lineage>
</organism>
<evidence type="ECO:0000313" key="2">
    <source>
        <dbReference type="Proteomes" id="UP001234178"/>
    </source>
</evidence>
<sequence length="540" mass="57795">MAARIHSTAQVAPGAELGEGVSVWQFAQVREGSKLGAGSIVGMGTYIDAGVIVGKNCKFQNHVATYLGLELEDGVFCGPCCVFTNDLFPRAINADGSLKGASDWTLTKTLVKYGAAIGANATIVCGTTIGRWALVGSGSVVTKDVPDFGLSRVFQHPHSNPFSTRPTMTLPKRMIPISKPILGEEEKKAVLETMESGMIVQGPRVAKLEENFAKVIGTKHAIATSSGTTALHIAMLAHGIGPGDEVITSPFTFIASVNSIIYTGATPVYCDIDPNTFNIDPAKLEALITPKTKAILPVHLYGLACDMTAIEAIAKKHGLAIIEDCAQSIGARWGQTMTGAFGTGCFSLYATKNVMSGEGGMITTNDDKVADLAKAIRGHGMRRRYYHDLLGYNFRMTDLHAAIGIVQLGRLDEFTNKRRANAAWLNAHLTRVKTPKCFTSCGKDCAASCSHVWHQYTVRLEGASPEERDRAVARLNEVGVGCGVFYPVPATKQQHIIDLGLHHGNVPLAEAISNEVFSLPVHPSLTGDDLEYIAHHVNAL</sequence>
<dbReference type="Pfam" id="PF01041">
    <property type="entry name" value="DegT_DnrJ_EryC1"/>
    <property type="match status" value="1"/>
</dbReference>
<protein>
    <submittedName>
        <fullName evidence="1">Uncharacterized protein</fullName>
    </submittedName>
</protein>
<dbReference type="SUPFAM" id="SSF53383">
    <property type="entry name" value="PLP-dependent transferases"/>
    <property type="match status" value="1"/>
</dbReference>
<dbReference type="PANTHER" id="PTHR30244">
    <property type="entry name" value="TRANSAMINASE"/>
    <property type="match status" value="1"/>
</dbReference>
<accession>A0ABR0B8Z9</accession>
<proteinExistence type="predicted"/>
<dbReference type="EMBL" id="JAOYFB010000041">
    <property type="protein sequence ID" value="KAK4045065.1"/>
    <property type="molecule type" value="Genomic_DNA"/>
</dbReference>
<evidence type="ECO:0000313" key="1">
    <source>
        <dbReference type="EMBL" id="KAK4045065.1"/>
    </source>
</evidence>
<dbReference type="InterPro" id="IPR015421">
    <property type="entry name" value="PyrdxlP-dep_Trfase_major"/>
</dbReference>
<reference evidence="1 2" key="1">
    <citation type="journal article" date="2023" name="Nucleic Acids Res.">
        <title>The hologenome of Daphnia magna reveals possible DNA methylation and microbiome-mediated evolution of the host genome.</title>
        <authorList>
            <person name="Chaturvedi A."/>
            <person name="Li X."/>
            <person name="Dhandapani V."/>
            <person name="Marshall H."/>
            <person name="Kissane S."/>
            <person name="Cuenca-Cambronero M."/>
            <person name="Asole G."/>
            <person name="Calvet F."/>
            <person name="Ruiz-Romero M."/>
            <person name="Marangio P."/>
            <person name="Guigo R."/>
            <person name="Rago D."/>
            <person name="Mirbahai L."/>
            <person name="Eastwood N."/>
            <person name="Colbourne J.K."/>
            <person name="Zhou J."/>
            <person name="Mallon E."/>
            <person name="Orsini L."/>
        </authorList>
    </citation>
    <scope>NUCLEOTIDE SEQUENCE [LARGE SCALE GENOMIC DNA]</scope>
    <source>
        <strain evidence="1">LRV0_1</strain>
    </source>
</reference>
<name>A0ABR0B8Z9_9CRUS</name>
<gene>
    <name evidence="1" type="ORF">OUZ56_032473</name>
</gene>
<dbReference type="CDD" id="cd00616">
    <property type="entry name" value="AHBA_syn"/>
    <property type="match status" value="1"/>
</dbReference>
<comment type="caution">
    <text evidence="1">The sequence shown here is derived from an EMBL/GenBank/DDBJ whole genome shotgun (WGS) entry which is preliminary data.</text>
</comment>
<dbReference type="InterPro" id="IPR015422">
    <property type="entry name" value="PyrdxlP-dep_Trfase_small"/>
</dbReference>
<dbReference type="CDD" id="cd03358">
    <property type="entry name" value="LbH_WxcM_N_like"/>
    <property type="match status" value="1"/>
</dbReference>